<protein>
    <submittedName>
        <fullName evidence="8">B12-binding domain-containing radical SAM protein</fullName>
    </submittedName>
</protein>
<gene>
    <name evidence="8" type="ORF">COX74_01900</name>
</gene>
<evidence type="ECO:0000256" key="1">
    <source>
        <dbReference type="ARBA" id="ARBA00001966"/>
    </source>
</evidence>
<dbReference type="InterPro" id="IPR006158">
    <property type="entry name" value="Cobalamin-bd"/>
</dbReference>
<comment type="caution">
    <text evidence="8">The sequence shown here is derived from an EMBL/GenBank/DDBJ whole genome shotgun (WGS) entry which is preliminary data.</text>
</comment>
<dbReference type="GO" id="GO:0031419">
    <property type="term" value="F:cobalamin binding"/>
    <property type="evidence" value="ECO:0007669"/>
    <property type="project" value="InterPro"/>
</dbReference>
<dbReference type="SMART" id="SM00729">
    <property type="entry name" value="Elp3"/>
    <property type="match status" value="1"/>
</dbReference>
<organism evidence="8 9">
    <name type="scientific">bacterium (Candidatus Gribaldobacteria) CG_4_10_14_0_2_um_filter_41_16</name>
    <dbReference type="NCBI Taxonomy" id="2014265"/>
    <lineage>
        <taxon>Bacteria</taxon>
        <taxon>Candidatus Gribaldobacteria</taxon>
    </lineage>
</organism>
<dbReference type="Proteomes" id="UP000229364">
    <property type="component" value="Unassembled WGS sequence"/>
</dbReference>
<reference evidence="9" key="1">
    <citation type="submission" date="2017-09" db="EMBL/GenBank/DDBJ databases">
        <title>Depth-based differentiation of microbial function through sediment-hosted aquifers and enrichment of novel symbionts in the deep terrestrial subsurface.</title>
        <authorList>
            <person name="Probst A.J."/>
            <person name="Ladd B."/>
            <person name="Jarett J.K."/>
            <person name="Geller-Mcgrath D.E."/>
            <person name="Sieber C.M.K."/>
            <person name="Emerson J.B."/>
            <person name="Anantharaman K."/>
            <person name="Thomas B.C."/>
            <person name="Malmstrom R."/>
            <person name="Stieglmeier M."/>
            <person name="Klingl A."/>
            <person name="Woyke T."/>
            <person name="Ryan C.M."/>
            <person name="Banfield J.F."/>
        </authorList>
    </citation>
    <scope>NUCLEOTIDE SEQUENCE [LARGE SCALE GENOMIC DNA]</scope>
</reference>
<dbReference type="InterPro" id="IPR051198">
    <property type="entry name" value="BchE-like"/>
</dbReference>
<evidence type="ECO:0000256" key="3">
    <source>
        <dbReference type="ARBA" id="ARBA00022723"/>
    </source>
</evidence>
<dbReference type="SUPFAM" id="SSF102114">
    <property type="entry name" value="Radical SAM enzymes"/>
    <property type="match status" value="1"/>
</dbReference>
<dbReference type="GO" id="GO:0003824">
    <property type="term" value="F:catalytic activity"/>
    <property type="evidence" value="ECO:0007669"/>
    <property type="project" value="InterPro"/>
</dbReference>
<evidence type="ECO:0000259" key="7">
    <source>
        <dbReference type="PROSITE" id="PS51918"/>
    </source>
</evidence>
<dbReference type="PROSITE" id="PS51332">
    <property type="entry name" value="B12_BINDING"/>
    <property type="match status" value="1"/>
</dbReference>
<evidence type="ECO:0000256" key="5">
    <source>
        <dbReference type="ARBA" id="ARBA00023014"/>
    </source>
</evidence>
<dbReference type="Pfam" id="PF02310">
    <property type="entry name" value="B12-binding"/>
    <property type="match status" value="1"/>
</dbReference>
<dbReference type="Pfam" id="PF04055">
    <property type="entry name" value="Radical_SAM"/>
    <property type="match status" value="1"/>
</dbReference>
<dbReference type="InterPro" id="IPR034466">
    <property type="entry name" value="Methyltransferase_Class_B"/>
</dbReference>
<keyword evidence="4" id="KW-0408">Iron</keyword>
<evidence type="ECO:0000259" key="6">
    <source>
        <dbReference type="PROSITE" id="PS51332"/>
    </source>
</evidence>
<dbReference type="CDD" id="cd01335">
    <property type="entry name" value="Radical_SAM"/>
    <property type="match status" value="1"/>
</dbReference>
<dbReference type="CDD" id="cd02068">
    <property type="entry name" value="radical_SAM_B12_BD"/>
    <property type="match status" value="1"/>
</dbReference>
<dbReference type="GO" id="GO:0051539">
    <property type="term" value="F:4 iron, 4 sulfur cluster binding"/>
    <property type="evidence" value="ECO:0007669"/>
    <property type="project" value="UniProtKB-KW"/>
</dbReference>
<name>A0A2M7VIC4_9BACT</name>
<sequence length="469" mass="53558">MKTLIINPPAETGFERSGRWPSKSTGGACQEPLFLAYAAAVLEKNNLDVELIDCRPEYISLEELLKKATPGVGLIVIQTSTPSIDLDLVSARALKEKNNNILIALVGPHPAVFDREILAEHFYVDIIIRGEYDYTIRDLAREIELRSNFKEIKGITYRRGSEIIRNESAEPIANLDELPYPARHFLPLDKYFEPLFVGRPTLRLISSRGCPFHCTFCAWPQMMYGHAFRARNPIKVADEIEFMKKEYKIKEYYFDDDTFTIDARRVNAICDEIIRRKINLPFECLARVNTVTPELLKKMKLAGCRVIRYGVESASPDILKNINKQITVEQIISAFRETKQAGIKTHATIMFGLPGETEETIKETIKFVLELNPDYAQFPIAIPYPGTEFYKLVKDNGWLKSDNWADYTGDCPIVQYPDLSREKIAAASKLALKKFYLRPKYVFKKIKQARSAGELAQLFKSGINLLRNL</sequence>
<dbReference type="PROSITE" id="PS51918">
    <property type="entry name" value="RADICAL_SAM"/>
    <property type="match status" value="1"/>
</dbReference>
<dbReference type="PANTHER" id="PTHR43409:SF16">
    <property type="entry name" value="SLR0320 PROTEIN"/>
    <property type="match status" value="1"/>
</dbReference>
<dbReference type="PANTHER" id="PTHR43409">
    <property type="entry name" value="ANAEROBIC MAGNESIUM-PROTOPORPHYRIN IX MONOMETHYL ESTER CYCLASE-RELATED"/>
    <property type="match status" value="1"/>
</dbReference>
<evidence type="ECO:0000256" key="2">
    <source>
        <dbReference type="ARBA" id="ARBA00022691"/>
    </source>
</evidence>
<feature type="domain" description="B12-binding" evidence="6">
    <location>
        <begin position="18"/>
        <end position="150"/>
    </location>
</feature>
<dbReference type="SFLD" id="SFLDG01082">
    <property type="entry name" value="B12-binding_domain_containing"/>
    <property type="match status" value="1"/>
</dbReference>
<evidence type="ECO:0000313" key="9">
    <source>
        <dbReference type="Proteomes" id="UP000229364"/>
    </source>
</evidence>
<dbReference type="InterPro" id="IPR023404">
    <property type="entry name" value="rSAM_horseshoe"/>
</dbReference>
<proteinExistence type="predicted"/>
<dbReference type="GO" id="GO:0005829">
    <property type="term" value="C:cytosol"/>
    <property type="evidence" value="ECO:0007669"/>
    <property type="project" value="TreeGrafter"/>
</dbReference>
<feature type="domain" description="Radical SAM core" evidence="7">
    <location>
        <begin position="196"/>
        <end position="412"/>
    </location>
</feature>
<dbReference type="SFLD" id="SFLDG01123">
    <property type="entry name" value="methyltransferase_(Class_B)"/>
    <property type="match status" value="1"/>
</dbReference>
<dbReference type="Gene3D" id="3.80.30.20">
    <property type="entry name" value="tm_1862 like domain"/>
    <property type="match status" value="1"/>
</dbReference>
<dbReference type="Gene3D" id="3.40.50.280">
    <property type="entry name" value="Cobalamin-binding domain"/>
    <property type="match status" value="1"/>
</dbReference>
<keyword evidence="3" id="KW-0479">Metal-binding</keyword>
<evidence type="ECO:0000256" key="4">
    <source>
        <dbReference type="ARBA" id="ARBA00023004"/>
    </source>
</evidence>
<comment type="cofactor">
    <cofactor evidence="1">
        <name>[4Fe-4S] cluster</name>
        <dbReference type="ChEBI" id="CHEBI:49883"/>
    </cofactor>
</comment>
<accession>A0A2M7VIC4</accession>
<keyword evidence="5" id="KW-0411">Iron-sulfur</keyword>
<dbReference type="SFLD" id="SFLDS00029">
    <property type="entry name" value="Radical_SAM"/>
    <property type="match status" value="1"/>
</dbReference>
<keyword evidence="2" id="KW-0949">S-adenosyl-L-methionine</keyword>
<dbReference type="AlphaFoldDB" id="A0A2M7VIC4"/>
<dbReference type="InterPro" id="IPR006638">
    <property type="entry name" value="Elp3/MiaA/NifB-like_rSAM"/>
</dbReference>
<dbReference type="EMBL" id="PFPR01000045">
    <property type="protein sequence ID" value="PJA01601.1"/>
    <property type="molecule type" value="Genomic_DNA"/>
</dbReference>
<dbReference type="InterPro" id="IPR007197">
    <property type="entry name" value="rSAM"/>
</dbReference>
<dbReference type="InterPro" id="IPR058240">
    <property type="entry name" value="rSAM_sf"/>
</dbReference>
<evidence type="ECO:0000313" key="8">
    <source>
        <dbReference type="EMBL" id="PJA01601.1"/>
    </source>
</evidence>
<dbReference type="GO" id="GO:0046872">
    <property type="term" value="F:metal ion binding"/>
    <property type="evidence" value="ECO:0007669"/>
    <property type="project" value="UniProtKB-KW"/>
</dbReference>